<sequence>MDVQMEKQEEENQEKEEIQNNDTVEMNTQNGTTTPITAEAPTQNGTIPDAFRPSIDEEEEDETQMSTSMIEMDDENTQGSLQSSAGESSRISKKSWGTRPLPAEVLHVEIHPSQIIEYEWPLKSGKRFFIQEQIAQLLGVTSFKRKFPELSRRSLAADERKYLVEELKLGDSMPLHLMNCMTVLESSEVHQLMSEKYPEIYNDYQKSLGDKIRQNLIEKQRLLDVLANDKDKLAELRAAALKNCSNFNKDFNGQRKGKSFFEQHTQIIMVPQNRFYKLKPEYTKPYPYPVALIDGQRTNVYKRYTPEELKKLPLKTVLENDDIFPPLRRGRSPPSVAISDLELQKMAAAKEKSSIQRQSSFSILEPASPKTPKAVSSRRQSAYFTTCQVCKKATTSTKQSAIQCVTCLNYMHPECLDMTPAMTQIVKQYQWSCIDCKKCTECMKPDNEDAMMCCDNCDRGYHTFCLGLTNPPTGTWVCDKFCST</sequence>
<dbReference type="Proteomes" id="UP000887580">
    <property type="component" value="Unplaced"/>
</dbReference>
<dbReference type="WBParaSite" id="PS1159_v2.g19665.t1">
    <property type="protein sequence ID" value="PS1159_v2.g19665.t1"/>
    <property type="gene ID" value="PS1159_v2.g19665"/>
</dbReference>
<protein>
    <submittedName>
        <fullName evidence="2">PHD-type domain-containing protein</fullName>
    </submittedName>
</protein>
<accession>A0AC35FPV4</accession>
<evidence type="ECO:0000313" key="2">
    <source>
        <dbReference type="WBParaSite" id="PS1159_v2.g19665.t1"/>
    </source>
</evidence>
<evidence type="ECO:0000313" key="1">
    <source>
        <dbReference type="Proteomes" id="UP000887580"/>
    </source>
</evidence>
<reference evidence="2" key="1">
    <citation type="submission" date="2022-11" db="UniProtKB">
        <authorList>
            <consortium name="WormBaseParasite"/>
        </authorList>
    </citation>
    <scope>IDENTIFICATION</scope>
</reference>
<name>A0AC35FPV4_9BILA</name>
<proteinExistence type="predicted"/>
<organism evidence="1 2">
    <name type="scientific">Panagrolaimus sp. PS1159</name>
    <dbReference type="NCBI Taxonomy" id="55785"/>
    <lineage>
        <taxon>Eukaryota</taxon>
        <taxon>Metazoa</taxon>
        <taxon>Ecdysozoa</taxon>
        <taxon>Nematoda</taxon>
        <taxon>Chromadorea</taxon>
        <taxon>Rhabditida</taxon>
        <taxon>Tylenchina</taxon>
        <taxon>Panagrolaimomorpha</taxon>
        <taxon>Panagrolaimoidea</taxon>
        <taxon>Panagrolaimidae</taxon>
        <taxon>Panagrolaimus</taxon>
    </lineage>
</organism>